<dbReference type="Proteomes" id="UP000551758">
    <property type="component" value="Unassembled WGS sequence"/>
</dbReference>
<organism evidence="2 3">
    <name type="scientific">Diceros bicornis minor</name>
    <name type="common">South-central black rhinoceros</name>
    <dbReference type="NCBI Taxonomy" id="77932"/>
    <lineage>
        <taxon>Eukaryota</taxon>
        <taxon>Metazoa</taxon>
        <taxon>Chordata</taxon>
        <taxon>Craniata</taxon>
        <taxon>Vertebrata</taxon>
        <taxon>Euteleostomi</taxon>
        <taxon>Mammalia</taxon>
        <taxon>Eutheria</taxon>
        <taxon>Laurasiatheria</taxon>
        <taxon>Perissodactyla</taxon>
        <taxon>Rhinocerotidae</taxon>
        <taxon>Diceros</taxon>
    </lineage>
</organism>
<evidence type="ECO:0000256" key="1">
    <source>
        <dbReference type="SAM" id="MobiDB-lite"/>
    </source>
</evidence>
<feature type="region of interest" description="Disordered" evidence="1">
    <location>
        <begin position="90"/>
        <end position="140"/>
    </location>
</feature>
<gene>
    <name evidence="2" type="ORF">HPG69_009189</name>
</gene>
<keyword evidence="3" id="KW-1185">Reference proteome</keyword>
<reference evidence="2 3" key="1">
    <citation type="journal article" date="2020" name="Mol. Biol. Evol.">
        <title>Interspecific Gene Flow and the Evolution of Specialization in Black and White Rhinoceros.</title>
        <authorList>
            <person name="Moodley Y."/>
            <person name="Westbury M.V."/>
            <person name="Russo I.M."/>
            <person name="Gopalakrishnan S."/>
            <person name="Rakotoarivelo A."/>
            <person name="Olsen R.A."/>
            <person name="Prost S."/>
            <person name="Tunstall T."/>
            <person name="Ryder O.A."/>
            <person name="Dalen L."/>
            <person name="Bruford M.W."/>
        </authorList>
    </citation>
    <scope>NUCLEOTIDE SEQUENCE [LARGE SCALE GENOMIC DNA]</scope>
    <source>
        <strain evidence="2">SBR-YM</strain>
        <tissue evidence="2">Skin</tissue>
    </source>
</reference>
<comment type="caution">
    <text evidence="2">The sequence shown here is derived from an EMBL/GenBank/DDBJ whole genome shotgun (WGS) entry which is preliminary data.</text>
</comment>
<accession>A0A7J7EZQ7</accession>
<evidence type="ECO:0000313" key="3">
    <source>
        <dbReference type="Proteomes" id="UP000551758"/>
    </source>
</evidence>
<protein>
    <submittedName>
        <fullName evidence="2">Uncharacterized protein</fullName>
    </submittedName>
</protein>
<name>A0A7J7EZQ7_DICBM</name>
<dbReference type="EMBL" id="JACDTQ010001714">
    <property type="protein sequence ID" value="KAF5921292.1"/>
    <property type="molecule type" value="Genomic_DNA"/>
</dbReference>
<dbReference type="AlphaFoldDB" id="A0A7J7EZQ7"/>
<proteinExistence type="predicted"/>
<feature type="region of interest" description="Disordered" evidence="1">
    <location>
        <begin position="1"/>
        <end position="64"/>
    </location>
</feature>
<sequence>MAKAEAQGRESLGPQERNGSKPYNFARDLQGGGSHVQEPAGPQAAQKSTGTSPGPFPMPELSQRTLASKLPSLVIKQAPWWSRFPPLEAALLPSPPRPCQSCGQSPGQHSMPRPLRMRETPVPQDPKVRPPCPHRPLDSEVDVVVRTTPPMSTAPPSTLQGAR</sequence>
<evidence type="ECO:0000313" key="2">
    <source>
        <dbReference type="EMBL" id="KAF5921292.1"/>
    </source>
</evidence>